<dbReference type="InterPro" id="IPR018958">
    <property type="entry name" value="Knr4/Smi1-like_dom"/>
</dbReference>
<accession>A0A2W4WLP7</accession>
<dbReference type="InterPro" id="IPR037883">
    <property type="entry name" value="Knr4/Smi1-like_sf"/>
</dbReference>
<organism evidence="2 3">
    <name type="scientific">Pseudanabaena frigida</name>
    <dbReference type="NCBI Taxonomy" id="945775"/>
    <lineage>
        <taxon>Bacteria</taxon>
        <taxon>Bacillati</taxon>
        <taxon>Cyanobacteriota</taxon>
        <taxon>Cyanophyceae</taxon>
        <taxon>Pseudanabaenales</taxon>
        <taxon>Pseudanabaenaceae</taxon>
        <taxon>Pseudanabaena</taxon>
    </lineage>
</organism>
<dbReference type="PANTHER" id="PTHR47432:SF1">
    <property type="entry name" value="CELL WALL ASSEMBLY REGULATOR SMI1"/>
    <property type="match status" value="1"/>
</dbReference>
<dbReference type="Proteomes" id="UP000249467">
    <property type="component" value="Unassembled WGS sequence"/>
</dbReference>
<comment type="caution">
    <text evidence="2">The sequence shown here is derived from an EMBL/GenBank/DDBJ whole genome shotgun (WGS) entry which is preliminary data.</text>
</comment>
<evidence type="ECO:0000259" key="1">
    <source>
        <dbReference type="SMART" id="SM00860"/>
    </source>
</evidence>
<dbReference type="InterPro" id="IPR051873">
    <property type="entry name" value="KNR4/SMI1_regulator"/>
</dbReference>
<dbReference type="AlphaFoldDB" id="A0A2W4WLP7"/>
<proteinExistence type="predicted"/>
<dbReference type="EMBL" id="QBML01000003">
    <property type="protein sequence ID" value="PZO44117.1"/>
    <property type="molecule type" value="Genomic_DNA"/>
</dbReference>
<reference evidence="2 3" key="1">
    <citation type="submission" date="2018-04" db="EMBL/GenBank/DDBJ databases">
        <authorList>
            <person name="Go L.Y."/>
            <person name="Mitchell J.A."/>
        </authorList>
    </citation>
    <scope>NUCLEOTIDE SEQUENCE [LARGE SCALE GENOMIC DNA]</scope>
    <source>
        <strain evidence="2">ULC066bin1</strain>
    </source>
</reference>
<reference evidence="2 3" key="2">
    <citation type="submission" date="2018-06" db="EMBL/GenBank/DDBJ databases">
        <title>Metagenomic assembly of (sub)arctic Cyanobacteria and their associated microbiome from non-axenic cultures.</title>
        <authorList>
            <person name="Baurain D."/>
        </authorList>
    </citation>
    <scope>NUCLEOTIDE SEQUENCE [LARGE SCALE GENOMIC DNA]</scope>
    <source>
        <strain evidence="2">ULC066bin1</strain>
    </source>
</reference>
<feature type="domain" description="Knr4/Smi1-like" evidence="1">
    <location>
        <begin position="26"/>
        <end position="166"/>
    </location>
</feature>
<gene>
    <name evidence="2" type="ORF">DCF19_02610</name>
</gene>
<evidence type="ECO:0000313" key="3">
    <source>
        <dbReference type="Proteomes" id="UP000249467"/>
    </source>
</evidence>
<sequence>MQEIWAQIDNWLKINAPQVFEVLQSGVSDDEISELEKLLSIQLPEDVKASYRIHNGQSDFSYGLIEGREFLSLERIKEEWQIWKDLLDSETFQDDGVDQGCNPELGIINVWWSAKWLPITYDGGGNHDCLDLNPAEGGTVGQIITMWHDDAERKIVAPSFRIWLQKYAEGLASGQLVFSEEYGGIVNVDDV</sequence>
<protein>
    <submittedName>
        <fullName evidence="2">Molybdenum cofactor biosynthesis protein MoeA</fullName>
    </submittedName>
</protein>
<dbReference type="SMART" id="SM00860">
    <property type="entry name" value="SMI1_KNR4"/>
    <property type="match status" value="1"/>
</dbReference>
<dbReference type="Pfam" id="PF09346">
    <property type="entry name" value="SMI1_KNR4"/>
    <property type="match status" value="1"/>
</dbReference>
<dbReference type="Gene3D" id="3.40.1580.10">
    <property type="entry name" value="SMI1/KNR4-like"/>
    <property type="match status" value="1"/>
</dbReference>
<dbReference type="PANTHER" id="PTHR47432">
    <property type="entry name" value="CELL WALL ASSEMBLY REGULATOR SMI1"/>
    <property type="match status" value="1"/>
</dbReference>
<evidence type="ECO:0000313" key="2">
    <source>
        <dbReference type="EMBL" id="PZO44117.1"/>
    </source>
</evidence>
<name>A0A2W4WLP7_9CYAN</name>
<dbReference type="SUPFAM" id="SSF160631">
    <property type="entry name" value="SMI1/KNR4-like"/>
    <property type="match status" value="1"/>
</dbReference>